<dbReference type="Proteomes" id="UP000027222">
    <property type="component" value="Unassembled WGS sequence"/>
</dbReference>
<sequence>MKDINIPVRLEKLFLEQGIALGCSFAPRRLVSHLSDFLVVTQVIRGPFVHDGPEMYEVYDVDRRPIEGVKETEVKEHLKKILGLNTSGFKSYYSNLY</sequence>
<protein>
    <submittedName>
        <fullName evidence="1">Uncharacterized protein</fullName>
    </submittedName>
</protein>
<evidence type="ECO:0000313" key="2">
    <source>
        <dbReference type="Proteomes" id="UP000027222"/>
    </source>
</evidence>
<dbReference type="HOGENOM" id="CLU_163509_0_0_1"/>
<evidence type="ECO:0000313" key="1">
    <source>
        <dbReference type="EMBL" id="KDR77197.1"/>
    </source>
</evidence>
<accession>A0A067T4B6</accession>
<organism evidence="1 2">
    <name type="scientific">Galerina marginata (strain CBS 339.88)</name>
    <dbReference type="NCBI Taxonomy" id="685588"/>
    <lineage>
        <taxon>Eukaryota</taxon>
        <taxon>Fungi</taxon>
        <taxon>Dikarya</taxon>
        <taxon>Basidiomycota</taxon>
        <taxon>Agaricomycotina</taxon>
        <taxon>Agaricomycetes</taxon>
        <taxon>Agaricomycetidae</taxon>
        <taxon>Agaricales</taxon>
        <taxon>Agaricineae</taxon>
        <taxon>Strophariaceae</taxon>
        <taxon>Galerina</taxon>
    </lineage>
</organism>
<reference evidence="2" key="1">
    <citation type="journal article" date="2014" name="Proc. Natl. Acad. Sci. U.S.A.">
        <title>Extensive sampling of basidiomycete genomes demonstrates inadequacy of the white-rot/brown-rot paradigm for wood decay fungi.</title>
        <authorList>
            <person name="Riley R."/>
            <person name="Salamov A.A."/>
            <person name="Brown D.W."/>
            <person name="Nagy L.G."/>
            <person name="Floudas D."/>
            <person name="Held B.W."/>
            <person name="Levasseur A."/>
            <person name="Lombard V."/>
            <person name="Morin E."/>
            <person name="Otillar R."/>
            <person name="Lindquist E.A."/>
            <person name="Sun H."/>
            <person name="LaButti K.M."/>
            <person name="Schmutz J."/>
            <person name="Jabbour D."/>
            <person name="Luo H."/>
            <person name="Baker S.E."/>
            <person name="Pisabarro A.G."/>
            <person name="Walton J.D."/>
            <person name="Blanchette R.A."/>
            <person name="Henrissat B."/>
            <person name="Martin F."/>
            <person name="Cullen D."/>
            <person name="Hibbett D.S."/>
            <person name="Grigoriev I.V."/>
        </authorList>
    </citation>
    <scope>NUCLEOTIDE SEQUENCE [LARGE SCALE GENOMIC DNA]</scope>
    <source>
        <strain evidence="2">CBS 339.88</strain>
    </source>
</reference>
<dbReference type="EMBL" id="KL142377">
    <property type="protein sequence ID" value="KDR77197.1"/>
    <property type="molecule type" value="Genomic_DNA"/>
</dbReference>
<name>A0A067T4B6_GALM3</name>
<dbReference type="AlphaFoldDB" id="A0A067T4B6"/>
<proteinExistence type="predicted"/>
<dbReference type="OrthoDB" id="2937696at2759"/>
<gene>
    <name evidence="1" type="ORF">GALMADRAFT_246481</name>
</gene>
<keyword evidence="2" id="KW-1185">Reference proteome</keyword>